<sequence>MPHEKHSVCKALYDVFSKRSLPTHGNPDIHHFTNLISTYFQY</sequence>
<dbReference type="KEGG" id="evi:Echvi_0484"/>
<gene>
    <name evidence="1" type="ordered locus">Echvi_0484</name>
</gene>
<evidence type="ECO:0000313" key="1">
    <source>
        <dbReference type="EMBL" id="AGA76768.1"/>
    </source>
</evidence>
<dbReference type="Proteomes" id="UP000010796">
    <property type="component" value="Chromosome"/>
</dbReference>
<evidence type="ECO:0000313" key="2">
    <source>
        <dbReference type="Proteomes" id="UP000010796"/>
    </source>
</evidence>
<dbReference type="HOGENOM" id="CLU_3250638_0_0_10"/>
<dbReference type="AlphaFoldDB" id="L0FUQ8"/>
<protein>
    <submittedName>
        <fullName evidence="1">Uncharacterized protein</fullName>
    </submittedName>
</protein>
<accession>L0FUQ8</accession>
<dbReference type="EMBL" id="CP003346">
    <property type="protein sequence ID" value="AGA76768.1"/>
    <property type="molecule type" value="Genomic_DNA"/>
</dbReference>
<keyword evidence="2" id="KW-1185">Reference proteome</keyword>
<name>L0FUQ8_ECHVK</name>
<organism evidence="1 2">
    <name type="scientific">Echinicola vietnamensis (strain DSM 17526 / LMG 23754 / KMM 6221)</name>
    <dbReference type="NCBI Taxonomy" id="926556"/>
    <lineage>
        <taxon>Bacteria</taxon>
        <taxon>Pseudomonadati</taxon>
        <taxon>Bacteroidota</taxon>
        <taxon>Cytophagia</taxon>
        <taxon>Cytophagales</taxon>
        <taxon>Cyclobacteriaceae</taxon>
        <taxon>Echinicola</taxon>
    </lineage>
</organism>
<proteinExistence type="predicted"/>
<reference evidence="2" key="1">
    <citation type="submission" date="2012-02" db="EMBL/GenBank/DDBJ databases">
        <title>The complete genome of Echinicola vietnamensis DSM 17526.</title>
        <authorList>
            <person name="Lucas S."/>
            <person name="Copeland A."/>
            <person name="Lapidus A."/>
            <person name="Glavina del Rio T."/>
            <person name="Dalin E."/>
            <person name="Tice H."/>
            <person name="Bruce D."/>
            <person name="Goodwin L."/>
            <person name="Pitluck S."/>
            <person name="Peters L."/>
            <person name="Ovchinnikova G."/>
            <person name="Teshima H."/>
            <person name="Kyrpides N."/>
            <person name="Mavromatis K."/>
            <person name="Ivanova N."/>
            <person name="Brettin T."/>
            <person name="Detter J.C."/>
            <person name="Han C."/>
            <person name="Larimer F."/>
            <person name="Land M."/>
            <person name="Hauser L."/>
            <person name="Markowitz V."/>
            <person name="Cheng J.-F."/>
            <person name="Hugenholtz P."/>
            <person name="Woyke T."/>
            <person name="Wu D."/>
            <person name="Brambilla E."/>
            <person name="Klenk H.-P."/>
            <person name="Eisen J.A."/>
        </authorList>
    </citation>
    <scope>NUCLEOTIDE SEQUENCE [LARGE SCALE GENOMIC DNA]</scope>
    <source>
        <strain evidence="2">DSM 17526 / LMG 23754 / KMM 6221</strain>
    </source>
</reference>